<reference evidence="2" key="1">
    <citation type="submission" date="2017-11" db="EMBL/GenBank/DDBJ databases">
        <title>Three new genomes from thermophilic consortium.</title>
        <authorList>
            <person name="Quaggio R."/>
            <person name="Amgarten D."/>
            <person name="Setubal J.C."/>
        </authorList>
    </citation>
    <scope>NUCLEOTIDE SEQUENCE</scope>
    <source>
        <strain evidence="2">ZCTH01-B2</strain>
    </source>
</reference>
<organism evidence="2 3">
    <name type="scientific">Symbiobacterium thermophilum</name>
    <dbReference type="NCBI Taxonomy" id="2734"/>
    <lineage>
        <taxon>Bacteria</taxon>
        <taxon>Bacillati</taxon>
        <taxon>Bacillota</taxon>
        <taxon>Clostridia</taxon>
        <taxon>Eubacteriales</taxon>
        <taxon>Symbiobacteriaceae</taxon>
        <taxon>Symbiobacterium</taxon>
    </lineage>
</organism>
<comment type="caution">
    <text evidence="2">The sequence shown here is derived from an EMBL/GenBank/DDBJ whole genome shotgun (WGS) entry which is preliminary data.</text>
</comment>
<evidence type="ECO:0000313" key="3">
    <source>
        <dbReference type="Proteomes" id="UP000732377"/>
    </source>
</evidence>
<dbReference type="InterPro" id="IPR041628">
    <property type="entry name" value="ChlI/MoxR_AAA_lid"/>
</dbReference>
<dbReference type="Gene3D" id="1.10.8.80">
    <property type="entry name" value="Magnesium chelatase subunit I, C-Terminal domain"/>
    <property type="match status" value="1"/>
</dbReference>
<dbReference type="Pfam" id="PF17863">
    <property type="entry name" value="AAA_lid_2"/>
    <property type="match status" value="1"/>
</dbReference>
<dbReference type="Proteomes" id="UP000732377">
    <property type="component" value="Unassembled WGS sequence"/>
</dbReference>
<evidence type="ECO:0000313" key="2">
    <source>
        <dbReference type="EMBL" id="MBY6276060.1"/>
    </source>
</evidence>
<feature type="non-terminal residue" evidence="2">
    <location>
        <position position="1"/>
    </location>
</feature>
<sequence length="41" mass="4672">IKEMAAPVLRHRVILRPEAEVEGVRADQVLEQILQSQPVPR</sequence>
<dbReference type="AlphaFoldDB" id="A0A953I1X0"/>
<evidence type="ECO:0000259" key="1">
    <source>
        <dbReference type="Pfam" id="PF17863"/>
    </source>
</evidence>
<protein>
    <submittedName>
        <fullName evidence="2">Magnesium chelatase</fullName>
    </submittedName>
</protein>
<accession>A0A953I1X0</accession>
<dbReference type="EMBL" id="PIUK01000056">
    <property type="protein sequence ID" value="MBY6276060.1"/>
    <property type="molecule type" value="Genomic_DNA"/>
</dbReference>
<name>A0A953I1X0_SYMTR</name>
<feature type="domain" description="ChlI/MoxR AAA lid" evidence="1">
    <location>
        <begin position="1"/>
        <end position="33"/>
    </location>
</feature>
<gene>
    <name evidence="2" type="ORF">CWE10_07545</name>
</gene>
<proteinExistence type="predicted"/>